<feature type="region of interest" description="Disordered" evidence="4">
    <location>
        <begin position="1"/>
        <end position="90"/>
    </location>
</feature>
<dbReference type="Pfam" id="PF15898">
    <property type="entry name" value="PRKG1_interact"/>
    <property type="match status" value="1"/>
</dbReference>
<feature type="compositionally biased region" description="Basic and acidic residues" evidence="4">
    <location>
        <begin position="107"/>
        <end position="118"/>
    </location>
</feature>
<keyword evidence="1" id="KW-0217">Developmental protein</keyword>
<name>A0A6P8FKS1_CLUHA</name>
<evidence type="ECO:0000256" key="4">
    <source>
        <dbReference type="SAM" id="MobiDB-lite"/>
    </source>
</evidence>
<evidence type="ECO:0000256" key="2">
    <source>
        <dbReference type="ARBA" id="ARBA00022737"/>
    </source>
</evidence>
<evidence type="ECO:0000313" key="6">
    <source>
        <dbReference type="Proteomes" id="UP000515152"/>
    </source>
</evidence>
<protein>
    <submittedName>
        <fullName evidence="7">Protein phosphatase 1 regulatory subunit 12B-like isoform X1</fullName>
    </submittedName>
</protein>
<proteinExistence type="predicted"/>
<feature type="domain" description="cGMP-dependent protein kinase interacting" evidence="5">
    <location>
        <begin position="73"/>
        <end position="174"/>
    </location>
</feature>
<dbReference type="GO" id="GO:0004857">
    <property type="term" value="F:enzyme inhibitor activity"/>
    <property type="evidence" value="ECO:0007669"/>
    <property type="project" value="TreeGrafter"/>
</dbReference>
<organism evidence="6 7">
    <name type="scientific">Clupea harengus</name>
    <name type="common">Atlantic herring</name>
    <dbReference type="NCBI Taxonomy" id="7950"/>
    <lineage>
        <taxon>Eukaryota</taxon>
        <taxon>Metazoa</taxon>
        <taxon>Chordata</taxon>
        <taxon>Craniata</taxon>
        <taxon>Vertebrata</taxon>
        <taxon>Euteleostomi</taxon>
        <taxon>Actinopterygii</taxon>
        <taxon>Neopterygii</taxon>
        <taxon>Teleostei</taxon>
        <taxon>Clupei</taxon>
        <taxon>Clupeiformes</taxon>
        <taxon>Clupeoidei</taxon>
        <taxon>Clupeidae</taxon>
        <taxon>Clupea</taxon>
    </lineage>
</organism>
<accession>A0A6P8FKS1</accession>
<evidence type="ECO:0000313" key="7">
    <source>
        <dbReference type="RefSeq" id="XP_031424095.1"/>
    </source>
</evidence>
<dbReference type="GO" id="GO:0019208">
    <property type="term" value="F:phosphatase regulator activity"/>
    <property type="evidence" value="ECO:0007669"/>
    <property type="project" value="TreeGrafter"/>
</dbReference>
<reference evidence="7" key="1">
    <citation type="submission" date="2025-08" db="UniProtKB">
        <authorList>
            <consortium name="RefSeq"/>
        </authorList>
    </citation>
    <scope>IDENTIFICATION</scope>
</reference>
<dbReference type="RefSeq" id="XP_031424095.1">
    <property type="nucleotide sequence ID" value="XM_031568235.2"/>
</dbReference>
<gene>
    <name evidence="7" type="primary">LOC105895864</name>
</gene>
<dbReference type="GO" id="GO:0005737">
    <property type="term" value="C:cytoplasm"/>
    <property type="evidence" value="ECO:0007669"/>
    <property type="project" value="TreeGrafter"/>
</dbReference>
<feature type="compositionally biased region" description="Basic and acidic residues" evidence="4">
    <location>
        <begin position="126"/>
        <end position="135"/>
    </location>
</feature>
<dbReference type="AlphaFoldDB" id="A0A6P8FKS1"/>
<evidence type="ECO:0000256" key="1">
    <source>
        <dbReference type="ARBA" id="ARBA00022473"/>
    </source>
</evidence>
<dbReference type="InterPro" id="IPR051226">
    <property type="entry name" value="PP1_Regulatory_Subunit"/>
</dbReference>
<dbReference type="GeneID" id="105895864"/>
<dbReference type="OrthoDB" id="539213at2759"/>
<keyword evidence="3" id="KW-0040">ANK repeat</keyword>
<feature type="compositionally biased region" description="Basic and acidic residues" evidence="4">
    <location>
        <begin position="69"/>
        <end position="78"/>
    </location>
</feature>
<dbReference type="GO" id="GO:0019901">
    <property type="term" value="F:protein kinase binding"/>
    <property type="evidence" value="ECO:0007669"/>
    <property type="project" value="InterPro"/>
</dbReference>
<evidence type="ECO:0000259" key="5">
    <source>
        <dbReference type="Pfam" id="PF15898"/>
    </source>
</evidence>
<feature type="region of interest" description="Disordered" evidence="4">
    <location>
        <begin position="107"/>
        <end position="135"/>
    </location>
</feature>
<keyword evidence="6" id="KW-1185">Reference proteome</keyword>
<dbReference type="InterPro" id="IPR031775">
    <property type="entry name" value="PRKG1_interact"/>
</dbReference>
<dbReference type="Proteomes" id="UP000515152">
    <property type="component" value="Chromosome 5"/>
</dbReference>
<sequence>MSTLSSSSRDPTRARRTPSDLPAPLSSRTSRHERESKLDSSASGAGRATPLSSRRDNTARGAGQAADDTNPKDYKKMYEQALQTNEKLKTRLEDSRKELARIQARLERATQKQGKISESKSNVMETQKREKHVLEKKISEMEDELKVKTELKSENQRLKDENGALIRVISKLSK</sequence>
<dbReference type="PANTHER" id="PTHR24179">
    <property type="entry name" value="PROTEIN PHOSPHATASE 1 REGULATORY SUBUNIT 12"/>
    <property type="match status" value="1"/>
</dbReference>
<evidence type="ECO:0000256" key="3">
    <source>
        <dbReference type="ARBA" id="ARBA00023043"/>
    </source>
</evidence>
<dbReference type="Gene3D" id="6.10.250.1820">
    <property type="match status" value="1"/>
</dbReference>
<dbReference type="PANTHER" id="PTHR24179:SF21">
    <property type="entry name" value="MYOSIN BINDING SUBUNIT, ISOFORM O"/>
    <property type="match status" value="1"/>
</dbReference>
<dbReference type="KEGG" id="char:105895864"/>
<keyword evidence="2" id="KW-0677">Repeat</keyword>